<feature type="domain" description="Glycosyltransferase 2-like" evidence="1">
    <location>
        <begin position="5"/>
        <end position="163"/>
    </location>
</feature>
<accession>A0A8T5V0G8</accession>
<gene>
    <name evidence="2" type="ORF">K8N75_12975</name>
</gene>
<dbReference type="PANTHER" id="PTHR10859">
    <property type="entry name" value="GLYCOSYL TRANSFERASE"/>
    <property type="match status" value="1"/>
</dbReference>
<keyword evidence="3" id="KW-1185">Reference proteome</keyword>
<comment type="caution">
    <text evidence="2">The sequence shown here is derived from an EMBL/GenBank/DDBJ whole genome shotgun (WGS) entry which is preliminary data.</text>
</comment>
<dbReference type="Pfam" id="PF00535">
    <property type="entry name" value="Glycos_transf_2"/>
    <property type="match status" value="1"/>
</dbReference>
<sequence length="224" mass="24982">MKIFVVVPAYNEEKTITKVIIDLIEMGFEFVVVDDGSKDDTYNIASNIIKKYNKGLICKHLLNRGLGAALKTGIEASLMEDADVIVTFDADGQHDPNDILKVSKPVINDEADVTVGIRDFKEMPSSKKFGNRVMNLITLIFYGINVNDSQSGLRAFNRKAAETIIINARDYGVSSEIIGEVKRHNLRLIEVPIKTIYTEYSMTKGTNTDEGLKILVKLIINILK</sequence>
<evidence type="ECO:0000313" key="3">
    <source>
        <dbReference type="Proteomes" id="UP000825933"/>
    </source>
</evidence>
<dbReference type="InterPro" id="IPR001173">
    <property type="entry name" value="Glyco_trans_2-like"/>
</dbReference>
<dbReference type="InterPro" id="IPR029044">
    <property type="entry name" value="Nucleotide-diphossugar_trans"/>
</dbReference>
<name>A0A8T5V0G8_9EURY</name>
<dbReference type="EMBL" id="JAIOUQ010000016">
    <property type="protein sequence ID" value="MBZ2166950.1"/>
    <property type="molecule type" value="Genomic_DNA"/>
</dbReference>
<dbReference type="AlphaFoldDB" id="A0A8T5V0G8"/>
<organism evidence="2 3">
    <name type="scientific">Methanobacterium spitsbergense</name>
    <dbReference type="NCBI Taxonomy" id="2874285"/>
    <lineage>
        <taxon>Archaea</taxon>
        <taxon>Methanobacteriati</taxon>
        <taxon>Methanobacteriota</taxon>
        <taxon>Methanomada group</taxon>
        <taxon>Methanobacteria</taxon>
        <taxon>Methanobacteriales</taxon>
        <taxon>Methanobacteriaceae</taxon>
        <taxon>Methanobacterium</taxon>
    </lineage>
</organism>
<dbReference type="CDD" id="cd04179">
    <property type="entry name" value="DPM_DPG-synthase_like"/>
    <property type="match status" value="1"/>
</dbReference>
<dbReference type="Gene3D" id="3.90.550.10">
    <property type="entry name" value="Spore Coat Polysaccharide Biosynthesis Protein SpsA, Chain A"/>
    <property type="match status" value="1"/>
</dbReference>
<dbReference type="GO" id="GO:0006487">
    <property type="term" value="P:protein N-linked glycosylation"/>
    <property type="evidence" value="ECO:0007669"/>
    <property type="project" value="TreeGrafter"/>
</dbReference>
<evidence type="ECO:0000313" key="2">
    <source>
        <dbReference type="EMBL" id="MBZ2166950.1"/>
    </source>
</evidence>
<dbReference type="SUPFAM" id="SSF53448">
    <property type="entry name" value="Nucleotide-diphospho-sugar transferases"/>
    <property type="match status" value="1"/>
</dbReference>
<protein>
    <submittedName>
        <fullName evidence="2">Glycosyltransferase family 2 protein</fullName>
    </submittedName>
</protein>
<reference evidence="3" key="1">
    <citation type="journal article" date="2022" name="Microbiol. Resour. Announc.">
        <title>Draft Genome Sequence of a Methanogenic Archaeon from West Spitsbergen Permafrost.</title>
        <authorList>
            <person name="Trubitsyn V."/>
            <person name="Rivkina E."/>
            <person name="Shcherbakova V."/>
        </authorList>
    </citation>
    <scope>NUCLEOTIDE SEQUENCE [LARGE SCALE GENOMIC DNA]</scope>
    <source>
        <strain evidence="3">VT</strain>
    </source>
</reference>
<dbReference type="Proteomes" id="UP000825933">
    <property type="component" value="Unassembled WGS sequence"/>
</dbReference>
<dbReference type="RefSeq" id="WP_223792490.1">
    <property type="nucleotide sequence ID" value="NZ_JAIOUQ010000016.1"/>
</dbReference>
<proteinExistence type="predicted"/>
<evidence type="ECO:0000259" key="1">
    <source>
        <dbReference type="Pfam" id="PF00535"/>
    </source>
</evidence>
<dbReference type="PANTHER" id="PTHR10859:SF91">
    <property type="entry name" value="DOLICHYL-PHOSPHATE BETA-GLUCOSYLTRANSFERASE"/>
    <property type="match status" value="1"/>
</dbReference>